<reference evidence="1 2" key="1">
    <citation type="submission" date="2015-08" db="EMBL/GenBank/DDBJ databases">
        <title>Next Generation Sequencing and Analysis of the Genome of Puccinia sorghi L Schw, the Causal Agent of Maize Common Rust.</title>
        <authorList>
            <person name="Rochi L."/>
            <person name="Burguener G."/>
            <person name="Darino M."/>
            <person name="Turjanski A."/>
            <person name="Kreff E."/>
            <person name="Dieguez M.J."/>
            <person name="Sacco F."/>
        </authorList>
    </citation>
    <scope>NUCLEOTIDE SEQUENCE [LARGE SCALE GENOMIC DNA]</scope>
    <source>
        <strain evidence="1 2">RO10H11247</strain>
    </source>
</reference>
<proteinExistence type="predicted"/>
<evidence type="ECO:0000313" key="2">
    <source>
        <dbReference type="Proteomes" id="UP000037035"/>
    </source>
</evidence>
<dbReference type="VEuPathDB" id="FungiDB:VP01_3782g2"/>
<organism evidence="1 2">
    <name type="scientific">Puccinia sorghi</name>
    <dbReference type="NCBI Taxonomy" id="27349"/>
    <lineage>
        <taxon>Eukaryota</taxon>
        <taxon>Fungi</taxon>
        <taxon>Dikarya</taxon>
        <taxon>Basidiomycota</taxon>
        <taxon>Pucciniomycotina</taxon>
        <taxon>Pucciniomycetes</taxon>
        <taxon>Pucciniales</taxon>
        <taxon>Pucciniaceae</taxon>
        <taxon>Puccinia</taxon>
    </lineage>
</organism>
<dbReference type="EMBL" id="LAVV01008815">
    <property type="protein sequence ID" value="KNZ51858.1"/>
    <property type="molecule type" value="Genomic_DNA"/>
</dbReference>
<evidence type="ECO:0000313" key="1">
    <source>
        <dbReference type="EMBL" id="KNZ51858.1"/>
    </source>
</evidence>
<gene>
    <name evidence="1" type="ORF">VP01_3782g2</name>
</gene>
<comment type="caution">
    <text evidence="1">The sequence shown here is derived from an EMBL/GenBank/DDBJ whole genome shotgun (WGS) entry which is preliminary data.</text>
</comment>
<keyword evidence="2" id="KW-1185">Reference proteome</keyword>
<name>A0A0L6UTL4_9BASI</name>
<dbReference type="Proteomes" id="UP000037035">
    <property type="component" value="Unassembled WGS sequence"/>
</dbReference>
<accession>A0A0L6UTL4</accession>
<dbReference type="AlphaFoldDB" id="A0A0L6UTL4"/>
<sequence length="522" mass="59028">MSIVICYSYSKGGFIIRSVSLYYSHFWTIVNIGCQEMRGVISVGCYFGSWECLDVSGVVDPSKRGSPVILVTTCECFQGVLTNLGSFSILLRQVLLCCHISWEFVLFLEICLIHVLRFLVFCKGVTWVVLCAGFESELIFLFLSQIESSSLLYKEEPRIPSTPNHYLPHFPKFVITMTLLLVRPSILLSNFLQQSVYWEITHVLLHNTSVEEMDRLPFARTSNGADTNPMEVYRGAGAGKEDPELECLLTAAQGEETGPDLGSQAGRSFEFTQLIMMDKLTYETIVFTYSSNEGEENVELANILKSKKKNRTSGMTKPNLPNQFSWECRKKFRDPSKPSEAEVSLWAEWKRTLHQCLKEHMEKIGPSVPKHPSISLLFISKCGEYKLQDSFHQKLACENEIQFAVFGRITFQWHAKSFSSSTWNSSLAGIILKHYAQWAKGQSKISWRGWIVLVGYGIEAENLKKVRAAKKNKMPTFYLVSVHRSIANWGIYKGVETGDNPPVGKPLASPRGGYRIITLSPL</sequence>
<protein>
    <submittedName>
        <fullName evidence="1">Uncharacterized protein</fullName>
    </submittedName>
</protein>